<organism evidence="8 9">
    <name type="scientific">Torulaspora delbrueckii</name>
    <name type="common">Yeast</name>
    <name type="synonym">Candida colliculosa</name>
    <dbReference type="NCBI Taxonomy" id="4950"/>
    <lineage>
        <taxon>Eukaryota</taxon>
        <taxon>Fungi</taxon>
        <taxon>Dikarya</taxon>
        <taxon>Ascomycota</taxon>
        <taxon>Saccharomycotina</taxon>
        <taxon>Saccharomycetes</taxon>
        <taxon>Saccharomycetales</taxon>
        <taxon>Saccharomycetaceae</taxon>
        <taxon>Torulaspora</taxon>
    </lineage>
</organism>
<evidence type="ECO:0000313" key="8">
    <source>
        <dbReference type="EMBL" id="CCE94021.1"/>
    </source>
</evidence>
<feature type="transmembrane region" description="Helical" evidence="7">
    <location>
        <begin position="35"/>
        <end position="57"/>
    </location>
</feature>
<dbReference type="InParanoid" id="G8ZZH7"/>
<dbReference type="OrthoDB" id="2802411at2759"/>
<reference evidence="8 9" key="1">
    <citation type="journal article" date="2011" name="Proc. Natl. Acad. Sci. U.S.A.">
        <title>Evolutionary erosion of yeast sex chromosomes by mating-type switching accidents.</title>
        <authorList>
            <person name="Gordon J.L."/>
            <person name="Armisen D."/>
            <person name="Proux-Wera E."/>
            <person name="Oheigeartaigh S.S."/>
            <person name="Byrne K.P."/>
            <person name="Wolfe K.H."/>
        </authorList>
    </citation>
    <scope>NUCLEOTIDE SEQUENCE [LARGE SCALE GENOMIC DNA]</scope>
    <source>
        <strain evidence="9">ATCC 10662 / CBS 1146 / NBRC 0425 / NCYC 2629 / NRRL Y-866</strain>
    </source>
</reference>
<keyword evidence="9" id="KW-1185">Reference proteome</keyword>
<dbReference type="KEGG" id="tdl:TDEL_0H01620"/>
<dbReference type="PANTHER" id="PTHR21659">
    <property type="entry name" value="HYDROPHOBIC PROTEIN RCI2 LOW TEMPERATURE AND SALT RESPONSIVE PROTEIN LTI6 -RELATED"/>
    <property type="match status" value="1"/>
</dbReference>
<feature type="compositionally biased region" description="Polar residues" evidence="6">
    <location>
        <begin position="89"/>
        <end position="109"/>
    </location>
</feature>
<dbReference type="PROSITE" id="PS01309">
    <property type="entry name" value="UPF0057"/>
    <property type="match status" value="1"/>
</dbReference>
<feature type="region of interest" description="Disordered" evidence="6">
    <location>
        <begin position="82"/>
        <end position="132"/>
    </location>
</feature>
<sequence>MCCCTVSDIILYVIAFFIPPVAVLLRAGFCSSDFLLNVLLTLLGVVPGMLHAFYFIAVTSPLRRDAEYAYFYQQGWVDHERQAPRRAENQQPSVQNVPDTQTPLLQGQPVSHVPHTGGKMEPSAPPPYAELP</sequence>
<name>G8ZZH7_TORDE</name>
<proteinExistence type="inferred from homology"/>
<dbReference type="HOGENOM" id="CLU_107649_0_2_1"/>
<evidence type="ECO:0000313" key="9">
    <source>
        <dbReference type="Proteomes" id="UP000005627"/>
    </source>
</evidence>
<protein>
    <recommendedName>
        <fullName evidence="10">Stress response RCI peptide</fullName>
    </recommendedName>
</protein>
<dbReference type="GeneID" id="11501106"/>
<comment type="subcellular location">
    <subcellularLocation>
        <location evidence="1">Membrane</location>
    </subcellularLocation>
</comment>
<dbReference type="GO" id="GO:0016020">
    <property type="term" value="C:membrane"/>
    <property type="evidence" value="ECO:0007669"/>
    <property type="project" value="UniProtKB-SubCell"/>
</dbReference>
<dbReference type="Pfam" id="PF01679">
    <property type="entry name" value="Pmp3"/>
    <property type="match status" value="1"/>
</dbReference>
<evidence type="ECO:0000256" key="4">
    <source>
        <dbReference type="ARBA" id="ARBA00022989"/>
    </source>
</evidence>
<comment type="similarity">
    <text evidence="2">Belongs to the UPF0057 (PMP3) family.</text>
</comment>
<evidence type="ECO:0000256" key="5">
    <source>
        <dbReference type="ARBA" id="ARBA00023136"/>
    </source>
</evidence>
<dbReference type="FunCoup" id="G8ZZH7">
    <property type="interactions" value="364"/>
</dbReference>
<dbReference type="eggNOG" id="KOG1773">
    <property type="taxonomic scope" value="Eukaryota"/>
</dbReference>
<keyword evidence="3 7" id="KW-0812">Transmembrane</keyword>
<keyword evidence="5 7" id="KW-0472">Membrane</keyword>
<accession>G8ZZH7</accession>
<dbReference type="InterPro" id="IPR000612">
    <property type="entry name" value="PMP3"/>
</dbReference>
<feature type="compositionally biased region" description="Pro residues" evidence="6">
    <location>
        <begin position="123"/>
        <end position="132"/>
    </location>
</feature>
<dbReference type="EMBL" id="HE616749">
    <property type="protein sequence ID" value="CCE94021.1"/>
    <property type="molecule type" value="Genomic_DNA"/>
</dbReference>
<evidence type="ECO:0000256" key="7">
    <source>
        <dbReference type="SAM" id="Phobius"/>
    </source>
</evidence>
<evidence type="ECO:0000256" key="6">
    <source>
        <dbReference type="SAM" id="MobiDB-lite"/>
    </source>
</evidence>
<evidence type="ECO:0000256" key="1">
    <source>
        <dbReference type="ARBA" id="ARBA00004370"/>
    </source>
</evidence>
<evidence type="ECO:0000256" key="2">
    <source>
        <dbReference type="ARBA" id="ARBA00009530"/>
    </source>
</evidence>
<dbReference type="RefSeq" id="XP_003683232.1">
    <property type="nucleotide sequence ID" value="XM_003683184.1"/>
</dbReference>
<keyword evidence="4 7" id="KW-1133">Transmembrane helix</keyword>
<dbReference type="Proteomes" id="UP000005627">
    <property type="component" value="Chromosome 8"/>
</dbReference>
<feature type="transmembrane region" description="Helical" evidence="7">
    <location>
        <begin position="9"/>
        <end position="29"/>
    </location>
</feature>
<gene>
    <name evidence="8" type="primary">TDEL0H01620</name>
    <name evidence="8" type="ORF">TDEL_0H01620</name>
</gene>
<dbReference type="PANTHER" id="PTHR21659:SF114">
    <property type="entry name" value="PROTEIN SNA4"/>
    <property type="match status" value="1"/>
</dbReference>
<evidence type="ECO:0008006" key="10">
    <source>
        <dbReference type="Google" id="ProtNLM"/>
    </source>
</evidence>
<evidence type="ECO:0000256" key="3">
    <source>
        <dbReference type="ARBA" id="ARBA00022692"/>
    </source>
</evidence>
<dbReference type="AlphaFoldDB" id="G8ZZH7"/>